<dbReference type="InterPro" id="IPR045155">
    <property type="entry name" value="Beta-lactam_cat"/>
</dbReference>
<keyword evidence="2" id="KW-0378">Hydrolase</keyword>
<dbReference type="InterPro" id="IPR000871">
    <property type="entry name" value="Beta-lactam_class-A"/>
</dbReference>
<keyword evidence="3" id="KW-1185">Reference proteome</keyword>
<comment type="caution">
    <text evidence="2">The sequence shown here is derived from an EMBL/GenBank/DDBJ whole genome shotgun (WGS) entry which is preliminary data.</text>
</comment>
<protein>
    <submittedName>
        <fullName evidence="2">Serine hydrolase</fullName>
    </submittedName>
</protein>
<reference evidence="2 3" key="1">
    <citation type="submission" date="2024-06" db="EMBL/GenBank/DDBJ databases">
        <title>The Natural Products Discovery Center: Release of the First 8490 Sequenced Strains for Exploring Actinobacteria Biosynthetic Diversity.</title>
        <authorList>
            <person name="Kalkreuter E."/>
            <person name="Kautsar S.A."/>
            <person name="Yang D."/>
            <person name="Bader C.D."/>
            <person name="Teijaro C.N."/>
            <person name="Fluegel L."/>
            <person name="Davis C.M."/>
            <person name="Simpson J.R."/>
            <person name="Lauterbach L."/>
            <person name="Steele A.D."/>
            <person name="Gui C."/>
            <person name="Meng S."/>
            <person name="Li G."/>
            <person name="Viehrig K."/>
            <person name="Ye F."/>
            <person name="Su P."/>
            <person name="Kiefer A.F."/>
            <person name="Nichols A."/>
            <person name="Cepeda A.J."/>
            <person name="Yan W."/>
            <person name="Fan B."/>
            <person name="Jiang Y."/>
            <person name="Adhikari A."/>
            <person name="Zheng C.-J."/>
            <person name="Schuster L."/>
            <person name="Cowan T.M."/>
            <person name="Smanski M.J."/>
            <person name="Chevrette M.G."/>
            <person name="De Carvalho L.P.S."/>
            <person name="Shen B."/>
        </authorList>
    </citation>
    <scope>NUCLEOTIDE SEQUENCE [LARGE SCALE GENOMIC DNA]</scope>
    <source>
        <strain evidence="2 3">NPDC052347</strain>
    </source>
</reference>
<dbReference type="InterPro" id="IPR012338">
    <property type="entry name" value="Beta-lactam/transpept-like"/>
</dbReference>
<proteinExistence type="predicted"/>
<dbReference type="PANTHER" id="PTHR35333:SF3">
    <property type="entry name" value="BETA-LACTAMASE-TYPE TRANSPEPTIDASE FOLD CONTAINING PROTEIN"/>
    <property type="match status" value="1"/>
</dbReference>
<dbReference type="Proteomes" id="UP001552594">
    <property type="component" value="Unassembled WGS sequence"/>
</dbReference>
<dbReference type="RefSeq" id="WP_109280635.1">
    <property type="nucleotide sequence ID" value="NZ_JBFAUK010000011.1"/>
</dbReference>
<dbReference type="Gene3D" id="3.40.710.10">
    <property type="entry name" value="DD-peptidase/beta-lactamase superfamily"/>
    <property type="match status" value="1"/>
</dbReference>
<evidence type="ECO:0000313" key="2">
    <source>
        <dbReference type="EMBL" id="MEV5508022.1"/>
    </source>
</evidence>
<accession>A0ABV3JYR6</accession>
<organism evidence="2 3">
    <name type="scientific">Streptomyces orinoci</name>
    <name type="common">Streptoverticillium orinoci</name>
    <dbReference type="NCBI Taxonomy" id="67339"/>
    <lineage>
        <taxon>Bacteria</taxon>
        <taxon>Bacillati</taxon>
        <taxon>Actinomycetota</taxon>
        <taxon>Actinomycetes</taxon>
        <taxon>Kitasatosporales</taxon>
        <taxon>Streptomycetaceae</taxon>
        <taxon>Streptomyces</taxon>
    </lineage>
</organism>
<sequence length="300" mass="31633">MSGLRAVRELRALLKDGGLTGSFLVRDLATGEELGISPDTELPLASLVKVPLAMAVLERVRDGRIDGAAMIDVPPGRATSAGPVGLSRFRHPARIAVEDLLYLSTSLSDSAAADALFGLVPPAEVQRALCEAGIGGITVRHPMRELTDTPVERLGPRGVHLAHSLAIGSRTAGHGHPVPQLDVSRANSGTARACVDLLQALWVPTRIPGTVAAGVRALMGQNVIRHRPAPDFGSDASQWSSKTGTLLNLRHEMGVVEHEDGSRYAIAALTESTVPAAVQPMAEAVMAQVARGLHDELRDR</sequence>
<dbReference type="SUPFAM" id="SSF56601">
    <property type="entry name" value="beta-lactamase/transpeptidase-like"/>
    <property type="match status" value="1"/>
</dbReference>
<dbReference type="GO" id="GO:0016787">
    <property type="term" value="F:hydrolase activity"/>
    <property type="evidence" value="ECO:0007669"/>
    <property type="project" value="UniProtKB-KW"/>
</dbReference>
<name>A0ABV3JYR6_STRON</name>
<dbReference type="EMBL" id="JBFAUK010000011">
    <property type="protein sequence ID" value="MEV5508022.1"/>
    <property type="molecule type" value="Genomic_DNA"/>
</dbReference>
<dbReference type="Pfam" id="PF13354">
    <property type="entry name" value="Beta-lactamase2"/>
    <property type="match status" value="1"/>
</dbReference>
<dbReference type="PANTHER" id="PTHR35333">
    <property type="entry name" value="BETA-LACTAMASE"/>
    <property type="match status" value="1"/>
</dbReference>
<feature type="domain" description="Beta-lactamase class A catalytic" evidence="1">
    <location>
        <begin position="22"/>
        <end position="270"/>
    </location>
</feature>
<gene>
    <name evidence="2" type="ORF">AB0L16_16315</name>
</gene>
<evidence type="ECO:0000259" key="1">
    <source>
        <dbReference type="Pfam" id="PF13354"/>
    </source>
</evidence>
<evidence type="ECO:0000313" key="3">
    <source>
        <dbReference type="Proteomes" id="UP001552594"/>
    </source>
</evidence>